<dbReference type="EMBL" id="AFYH01023934">
    <property type="status" value="NOT_ANNOTATED_CDS"/>
    <property type="molecule type" value="Genomic_DNA"/>
</dbReference>
<dbReference type="AlphaFoldDB" id="H3AFY4"/>
<dbReference type="InterPro" id="IPR016024">
    <property type="entry name" value="ARM-type_fold"/>
</dbReference>
<dbReference type="EMBL" id="AFYH01023935">
    <property type="status" value="NOT_ANNOTATED_CDS"/>
    <property type="molecule type" value="Genomic_DNA"/>
</dbReference>
<dbReference type="Proteomes" id="UP000008672">
    <property type="component" value="Unassembled WGS sequence"/>
</dbReference>
<dbReference type="GO" id="GO:0030488">
    <property type="term" value="P:tRNA methylation"/>
    <property type="evidence" value="ECO:0007669"/>
    <property type="project" value="TreeGrafter"/>
</dbReference>
<dbReference type="Pfam" id="PF25151">
    <property type="entry name" value="TPR_Trm732_C"/>
    <property type="match status" value="1"/>
</dbReference>
<dbReference type="InterPro" id="IPR051954">
    <property type="entry name" value="tRNA_methyltransferase_THADA"/>
</dbReference>
<evidence type="ECO:0000259" key="2">
    <source>
        <dbReference type="Pfam" id="PF25151"/>
    </source>
</evidence>
<dbReference type="EMBL" id="AFYH01023938">
    <property type="status" value="NOT_ANNOTATED_CDS"/>
    <property type="molecule type" value="Genomic_DNA"/>
</dbReference>
<dbReference type="InterPro" id="IPR056842">
    <property type="entry name" value="THADA-like_TPR_C"/>
</dbReference>
<dbReference type="InterPro" id="IPR056843">
    <property type="entry name" value="THADA-like_TPR"/>
</dbReference>
<accession>H3AFY4</accession>
<name>H3AFY4_LATCH</name>
<reference evidence="4" key="1">
    <citation type="submission" date="2011-08" db="EMBL/GenBank/DDBJ databases">
        <title>The draft genome of Latimeria chalumnae.</title>
        <authorList>
            <person name="Di Palma F."/>
            <person name="Alfoldi J."/>
            <person name="Johnson J."/>
            <person name="Berlin A."/>
            <person name="Gnerre S."/>
            <person name="Jaffe D."/>
            <person name="MacCallum I."/>
            <person name="Young S."/>
            <person name="Walker B.J."/>
            <person name="Lander E."/>
            <person name="Lindblad-Toh K."/>
        </authorList>
    </citation>
    <scope>NUCLEOTIDE SEQUENCE [LARGE SCALE GENOMIC DNA]</scope>
    <source>
        <strain evidence="4">Wild caught</strain>
    </source>
</reference>
<dbReference type="Bgee" id="ENSLACG00000007569">
    <property type="expression patterns" value="Expressed in muscle tissue and 4 other cell types or tissues"/>
</dbReference>
<dbReference type="GeneTree" id="ENSGT00940000165952"/>
<dbReference type="PANTHER" id="PTHR14387">
    <property type="entry name" value="THADA/DEATH RECEPTOR INTERACTING PROTEIN"/>
    <property type="match status" value="1"/>
</dbReference>
<dbReference type="eggNOG" id="KOG1810">
    <property type="taxonomic scope" value="Eukaryota"/>
</dbReference>
<dbReference type="SUPFAM" id="SSF48371">
    <property type="entry name" value="ARM repeat"/>
    <property type="match status" value="1"/>
</dbReference>
<reference evidence="3" key="3">
    <citation type="submission" date="2025-09" db="UniProtKB">
        <authorList>
            <consortium name="Ensembl"/>
        </authorList>
    </citation>
    <scope>IDENTIFICATION</scope>
</reference>
<dbReference type="Ensembl" id="ENSLACT00000008623.1">
    <property type="protein sequence ID" value="ENSLACP00000008555.1"/>
    <property type="gene ID" value="ENSLACG00000007569.1"/>
</dbReference>
<dbReference type="PANTHER" id="PTHR14387:SF0">
    <property type="entry name" value="DUF2428 DOMAIN-CONTAINING PROTEIN"/>
    <property type="match status" value="1"/>
</dbReference>
<reference evidence="3" key="2">
    <citation type="submission" date="2025-08" db="UniProtKB">
        <authorList>
            <consortium name="Ensembl"/>
        </authorList>
    </citation>
    <scope>IDENTIFICATION</scope>
</reference>
<dbReference type="Pfam" id="PF25150">
    <property type="entry name" value="TPR_Trm732"/>
    <property type="match status" value="1"/>
</dbReference>
<feature type="domain" description="tRNA (32-2'-O)-methyltransferase regulator THADA-like TPR repeats region" evidence="1">
    <location>
        <begin position="120"/>
        <end position="275"/>
    </location>
</feature>
<dbReference type="EMBL" id="AFYH01023936">
    <property type="status" value="NOT_ANNOTATED_CDS"/>
    <property type="molecule type" value="Genomic_DNA"/>
</dbReference>
<dbReference type="OMA" id="DLECIRY"/>
<keyword evidence="4" id="KW-1185">Reference proteome</keyword>
<evidence type="ECO:0008006" key="5">
    <source>
        <dbReference type="Google" id="ProtNLM"/>
    </source>
</evidence>
<protein>
    <recommendedName>
        <fullName evidence="5">DUF2428 domain-containing protein</fullName>
    </recommendedName>
</protein>
<evidence type="ECO:0000259" key="1">
    <source>
        <dbReference type="Pfam" id="PF25150"/>
    </source>
</evidence>
<dbReference type="STRING" id="7897.ENSLACP00000008555"/>
<evidence type="ECO:0000313" key="4">
    <source>
        <dbReference type="Proteomes" id="UP000008672"/>
    </source>
</evidence>
<dbReference type="HOGENOM" id="CLU_256500_0_0_1"/>
<evidence type="ECO:0000313" key="3">
    <source>
        <dbReference type="Ensembl" id="ENSLACP00000008555.1"/>
    </source>
</evidence>
<dbReference type="EMBL" id="AFYH01023933">
    <property type="status" value="NOT_ANNOTATED_CDS"/>
    <property type="molecule type" value="Genomic_DNA"/>
</dbReference>
<dbReference type="InParanoid" id="H3AFY4"/>
<proteinExistence type="predicted"/>
<sequence length="1109" mass="122521">MCVAAVCAGSDCVLQRCVRVLTHLLHCLSTNHLSPSASEVYKTAIQLQRQEWMAEFRDASEMDLAEKWAQHWHASLFEGLTSNTPFLQNNTSSYLLVCHLRAWMALLSVQRMTTSHFPSDSSTLAKLRLCLHSQDENVRLAILGFLCCSPKTNQALSEMELSLLRQFLPSNMNCDSSSFRQLLQASVKKALVRLRDSCLVRLRGNKGKTPNQEKRISELAAPDPVLSQGIDFVDWLLCLSVSSLAPGLNYQRKKTALLLLSAVLETCTDCWTPEKKKGQPPPNMAELLHFARQRGCWDFFSNANLLLLLSCLQDGTNEIRDFTAELLLKHFPHNLPEHLAAALFEHAQKTMCSPRVQEAESGAVMMQVVLQKKQNVTSSCKALLFVSFLLGIMEDQYAAAHRDFLQAAATTPMHAAAPSFAEMGNAIRAVIERGRGLELLVGEDMVLLSEEHNLILTCCWVSIKGAVEGCSLGFTKFCVTVLNHPCLELQGIPQQMLEQVAKHSHLSCSAGGGASVSSVVTARGGASVSSVRIASLRHQKKNLNLQNLGALTTRMLGQRRSRDDTSAQNGLSPQAFFSHYPDLQGFLLRELFSALKLQGSCKAGRFHITPSLHSILTLLAKLQPGSTSVNSPIYSVRVMSARSLVPFVPVSQYTNLLLRLADSLLQQDNTGSHNVLHGRLLQIEALLTAALDSNCLDTEALQSVTWKLEEKLWLATSALRCPLIRSTYLQVMSPLLGRCSPAFTVRLRETLKGQLHTPVSRLEVGSAVFHQTAVRLMCVDATTAKGVCSLLTEQNVDIRLAALSWVIETGPPVCGHLRRALQETLMQGLATSHILGLSEHSQRNKNGNIMSHGGVGGIFPLASCSIIPPLREDLECIRYLLSVVEMGQHSPDLRSHALRVISLLLVNCPQPMQDFSLLDRWVLLMEGWSSPSFPEVLRWAVACSLRLVGAIWIQSLRLINIGLSLLQDEDQAVRMEAMRFASLLQAESRGNPEEIIQIHSNRGLECLLEFLLHKLGDCEETFGALLQHLPATDIASLLQDLEANDMRSLYVQDEPNVYSEPAAFAQFLLTFLLQLADKMATSALLCKSMECWVIANGARILQDIQTCSR</sequence>
<organism evidence="3 4">
    <name type="scientific">Latimeria chalumnae</name>
    <name type="common">Coelacanth</name>
    <dbReference type="NCBI Taxonomy" id="7897"/>
    <lineage>
        <taxon>Eukaryota</taxon>
        <taxon>Metazoa</taxon>
        <taxon>Chordata</taxon>
        <taxon>Craniata</taxon>
        <taxon>Vertebrata</taxon>
        <taxon>Euteleostomi</taxon>
        <taxon>Coelacanthiformes</taxon>
        <taxon>Coelacanthidae</taxon>
        <taxon>Latimeria</taxon>
    </lineage>
</organism>
<dbReference type="GO" id="GO:0005829">
    <property type="term" value="C:cytosol"/>
    <property type="evidence" value="ECO:0007669"/>
    <property type="project" value="TreeGrafter"/>
</dbReference>
<dbReference type="EMBL" id="AFYH01023937">
    <property type="status" value="NOT_ANNOTATED_CDS"/>
    <property type="molecule type" value="Genomic_DNA"/>
</dbReference>
<feature type="domain" description="tRNA (32-2'-O)-methyltransferase regulator THADA-like C-terminal TPR repeats region" evidence="2">
    <location>
        <begin position="549"/>
        <end position="686"/>
    </location>
</feature>